<dbReference type="InterPro" id="IPR050092">
    <property type="entry name" value="RNase_H"/>
</dbReference>
<dbReference type="InterPro" id="IPR012337">
    <property type="entry name" value="RNaseH-like_sf"/>
</dbReference>
<gene>
    <name evidence="10" type="primary">rnhA</name>
    <name evidence="13" type="ORF">AVDCRST_MAG13-3334</name>
</gene>
<keyword evidence="6 10" id="KW-0479">Metal-binding</keyword>
<sequence>MAYRPVPMPAAARPRRRPSPKLAGALPEVRPGEVVIWTDGACQGNPGPGGWAAILADDAGAVVAERSGGSPATTNNIMEMTAALEGLRALPAGARAVVVTDSRYLHDGMTSWLAGWKKRGWKTAGGDPVKNQELWQALEAEAGRLAQVRWHWVRGHVGTELNERADQLAVAAAAAAAGRD</sequence>
<dbReference type="GO" id="GO:0000287">
    <property type="term" value="F:magnesium ion binding"/>
    <property type="evidence" value="ECO:0007669"/>
    <property type="project" value="UniProtKB-UniRule"/>
</dbReference>
<comment type="cofactor">
    <cofactor evidence="10">
        <name>Mg(2+)</name>
        <dbReference type="ChEBI" id="CHEBI:18420"/>
    </cofactor>
    <text evidence="10">Binds 1 Mg(2+) ion per subunit. May bind a second metal ion at a regulatory site, or after substrate binding.</text>
</comment>
<dbReference type="GO" id="GO:0004523">
    <property type="term" value="F:RNA-DNA hybrid ribonuclease activity"/>
    <property type="evidence" value="ECO:0007669"/>
    <property type="project" value="UniProtKB-UniRule"/>
</dbReference>
<evidence type="ECO:0000256" key="2">
    <source>
        <dbReference type="ARBA" id="ARBA00005300"/>
    </source>
</evidence>
<evidence type="ECO:0000256" key="10">
    <source>
        <dbReference type="HAMAP-Rule" id="MF_00042"/>
    </source>
</evidence>
<dbReference type="HAMAP" id="MF_00042">
    <property type="entry name" value="RNase_H"/>
    <property type="match status" value="1"/>
</dbReference>
<name>A0A6J4TDE4_9ACTN</name>
<evidence type="ECO:0000259" key="12">
    <source>
        <dbReference type="PROSITE" id="PS50879"/>
    </source>
</evidence>
<dbReference type="AlphaFoldDB" id="A0A6J4TDE4"/>
<dbReference type="PANTHER" id="PTHR10642:SF26">
    <property type="entry name" value="RIBONUCLEASE H1"/>
    <property type="match status" value="1"/>
</dbReference>
<feature type="binding site" evidence="10">
    <location>
        <position position="39"/>
    </location>
    <ligand>
        <name>Mg(2+)</name>
        <dbReference type="ChEBI" id="CHEBI:18420"/>
        <label>2</label>
    </ligand>
</feature>
<evidence type="ECO:0000256" key="4">
    <source>
        <dbReference type="ARBA" id="ARBA00012180"/>
    </source>
</evidence>
<keyword evidence="7 10" id="KW-0255">Endonuclease</keyword>
<keyword evidence="5 10" id="KW-0540">Nuclease</keyword>
<evidence type="ECO:0000256" key="11">
    <source>
        <dbReference type="SAM" id="MobiDB-lite"/>
    </source>
</evidence>
<evidence type="ECO:0000256" key="8">
    <source>
        <dbReference type="ARBA" id="ARBA00022801"/>
    </source>
</evidence>
<proteinExistence type="inferred from homology"/>
<comment type="function">
    <text evidence="10">Endonuclease that specifically degrades the RNA of RNA-DNA hybrids.</text>
</comment>
<feature type="compositionally biased region" description="Low complexity" evidence="11">
    <location>
        <begin position="1"/>
        <end position="12"/>
    </location>
</feature>
<evidence type="ECO:0000256" key="5">
    <source>
        <dbReference type="ARBA" id="ARBA00022722"/>
    </source>
</evidence>
<evidence type="ECO:0000313" key="13">
    <source>
        <dbReference type="EMBL" id="CAA9520280.1"/>
    </source>
</evidence>
<dbReference type="CDD" id="cd09278">
    <property type="entry name" value="RNase_HI_prokaryote_like"/>
    <property type="match status" value="1"/>
</dbReference>
<evidence type="ECO:0000256" key="6">
    <source>
        <dbReference type="ARBA" id="ARBA00022723"/>
    </source>
</evidence>
<dbReference type="SUPFAM" id="SSF53098">
    <property type="entry name" value="Ribonuclease H-like"/>
    <property type="match status" value="1"/>
</dbReference>
<keyword evidence="10" id="KW-0963">Cytoplasm</keyword>
<comment type="subunit">
    <text evidence="3 10">Monomer.</text>
</comment>
<feature type="region of interest" description="Disordered" evidence="11">
    <location>
        <begin position="1"/>
        <end position="25"/>
    </location>
</feature>
<dbReference type="NCBIfam" id="NF001236">
    <property type="entry name" value="PRK00203.1"/>
    <property type="match status" value="1"/>
</dbReference>
<keyword evidence="9 10" id="KW-0460">Magnesium</keyword>
<evidence type="ECO:0000256" key="7">
    <source>
        <dbReference type="ARBA" id="ARBA00022759"/>
    </source>
</evidence>
<dbReference type="Gene3D" id="3.30.420.10">
    <property type="entry name" value="Ribonuclease H-like superfamily/Ribonuclease H"/>
    <property type="match status" value="1"/>
</dbReference>
<feature type="domain" description="RNase H type-1" evidence="12">
    <location>
        <begin position="30"/>
        <end position="174"/>
    </location>
</feature>
<reference evidence="13" key="1">
    <citation type="submission" date="2020-02" db="EMBL/GenBank/DDBJ databases">
        <authorList>
            <person name="Meier V. D."/>
        </authorList>
    </citation>
    <scope>NUCLEOTIDE SEQUENCE</scope>
    <source>
        <strain evidence="13">AVDCRST_MAG13</strain>
    </source>
</reference>
<dbReference type="PROSITE" id="PS50879">
    <property type="entry name" value="RNASE_H_1"/>
    <property type="match status" value="1"/>
</dbReference>
<dbReference type="InterPro" id="IPR002156">
    <property type="entry name" value="RNaseH_domain"/>
</dbReference>
<dbReference type="Pfam" id="PF00075">
    <property type="entry name" value="RNase_H"/>
    <property type="match status" value="1"/>
</dbReference>
<comment type="subcellular location">
    <subcellularLocation>
        <location evidence="10">Cytoplasm</location>
    </subcellularLocation>
</comment>
<dbReference type="PANTHER" id="PTHR10642">
    <property type="entry name" value="RIBONUCLEASE H1"/>
    <property type="match status" value="1"/>
</dbReference>
<dbReference type="InterPro" id="IPR022892">
    <property type="entry name" value="RNaseHI"/>
</dbReference>
<feature type="binding site" evidence="10">
    <location>
        <position position="101"/>
    </location>
    <ligand>
        <name>Mg(2+)</name>
        <dbReference type="ChEBI" id="CHEBI:18420"/>
        <label>1</label>
    </ligand>
</feature>
<evidence type="ECO:0000256" key="9">
    <source>
        <dbReference type="ARBA" id="ARBA00022842"/>
    </source>
</evidence>
<organism evidence="13">
    <name type="scientific">uncultured Solirubrobacteraceae bacterium</name>
    <dbReference type="NCBI Taxonomy" id="1162706"/>
    <lineage>
        <taxon>Bacteria</taxon>
        <taxon>Bacillati</taxon>
        <taxon>Actinomycetota</taxon>
        <taxon>Thermoleophilia</taxon>
        <taxon>Solirubrobacterales</taxon>
        <taxon>Solirubrobacteraceae</taxon>
        <taxon>environmental samples</taxon>
    </lineage>
</organism>
<dbReference type="EMBL" id="CADCVO010000529">
    <property type="protein sequence ID" value="CAA9520280.1"/>
    <property type="molecule type" value="Genomic_DNA"/>
</dbReference>
<dbReference type="InterPro" id="IPR036397">
    <property type="entry name" value="RNaseH_sf"/>
</dbReference>
<comment type="catalytic activity">
    <reaction evidence="1 10">
        <text>Endonucleolytic cleavage to 5'-phosphomonoester.</text>
        <dbReference type="EC" id="3.1.26.4"/>
    </reaction>
</comment>
<keyword evidence="8 10" id="KW-0378">Hydrolase</keyword>
<comment type="similarity">
    <text evidence="2 10">Belongs to the RNase H family.</text>
</comment>
<evidence type="ECO:0000256" key="1">
    <source>
        <dbReference type="ARBA" id="ARBA00000077"/>
    </source>
</evidence>
<feature type="binding site" evidence="10">
    <location>
        <position position="166"/>
    </location>
    <ligand>
        <name>Mg(2+)</name>
        <dbReference type="ChEBI" id="CHEBI:18420"/>
        <label>2</label>
    </ligand>
</feature>
<dbReference type="GO" id="GO:0005737">
    <property type="term" value="C:cytoplasm"/>
    <property type="evidence" value="ECO:0007669"/>
    <property type="project" value="UniProtKB-SubCell"/>
</dbReference>
<evidence type="ECO:0000256" key="3">
    <source>
        <dbReference type="ARBA" id="ARBA00011245"/>
    </source>
</evidence>
<dbReference type="GO" id="GO:0043137">
    <property type="term" value="P:DNA replication, removal of RNA primer"/>
    <property type="evidence" value="ECO:0007669"/>
    <property type="project" value="TreeGrafter"/>
</dbReference>
<feature type="binding site" evidence="10">
    <location>
        <position position="39"/>
    </location>
    <ligand>
        <name>Mg(2+)</name>
        <dbReference type="ChEBI" id="CHEBI:18420"/>
        <label>1</label>
    </ligand>
</feature>
<feature type="binding site" evidence="10">
    <location>
        <position position="79"/>
    </location>
    <ligand>
        <name>Mg(2+)</name>
        <dbReference type="ChEBI" id="CHEBI:18420"/>
        <label>1</label>
    </ligand>
</feature>
<accession>A0A6J4TDE4</accession>
<protein>
    <recommendedName>
        <fullName evidence="4 10">Ribonuclease H</fullName>
        <shortName evidence="10">RNase H</shortName>
        <ecNumber evidence="4 10">3.1.26.4</ecNumber>
    </recommendedName>
</protein>
<dbReference type="GO" id="GO:0003676">
    <property type="term" value="F:nucleic acid binding"/>
    <property type="evidence" value="ECO:0007669"/>
    <property type="project" value="InterPro"/>
</dbReference>
<dbReference type="EC" id="3.1.26.4" evidence="4 10"/>